<dbReference type="GO" id="GO:0016491">
    <property type="term" value="F:oxidoreductase activity"/>
    <property type="evidence" value="ECO:0007669"/>
    <property type="project" value="UniProtKB-KW"/>
</dbReference>
<evidence type="ECO:0000259" key="4">
    <source>
        <dbReference type="PROSITE" id="PS51387"/>
    </source>
</evidence>
<evidence type="ECO:0000256" key="3">
    <source>
        <dbReference type="ARBA" id="ARBA00023002"/>
    </source>
</evidence>
<dbReference type="Pfam" id="PF00941">
    <property type="entry name" value="FAD_binding_5"/>
    <property type="match status" value="1"/>
</dbReference>
<dbReference type="Gene3D" id="3.30.43.10">
    <property type="entry name" value="Uridine Diphospho-n-acetylenolpyruvylglucosamine Reductase, domain 2"/>
    <property type="match status" value="1"/>
</dbReference>
<dbReference type="PANTHER" id="PTHR42659:SF2">
    <property type="entry name" value="XANTHINE DEHYDROGENASE SUBUNIT C-RELATED"/>
    <property type="match status" value="1"/>
</dbReference>
<dbReference type="Pfam" id="PF03450">
    <property type="entry name" value="CO_deh_flav_C"/>
    <property type="match status" value="1"/>
</dbReference>
<evidence type="ECO:0000313" key="5">
    <source>
        <dbReference type="EMBL" id="CBH75706.1"/>
    </source>
</evidence>
<evidence type="ECO:0000256" key="2">
    <source>
        <dbReference type="ARBA" id="ARBA00022827"/>
    </source>
</evidence>
<feature type="domain" description="FAD-binding PCMH-type" evidence="4">
    <location>
        <begin position="2"/>
        <end position="219"/>
    </location>
</feature>
<keyword evidence="2" id="KW-0274">FAD</keyword>
<organism evidence="5">
    <name type="scientific">mine drainage metagenome</name>
    <dbReference type="NCBI Taxonomy" id="410659"/>
    <lineage>
        <taxon>unclassified sequences</taxon>
        <taxon>metagenomes</taxon>
        <taxon>ecological metagenomes</taxon>
    </lineage>
</organism>
<dbReference type="PANTHER" id="PTHR42659">
    <property type="entry name" value="XANTHINE DEHYDROGENASE SUBUNIT C-RELATED"/>
    <property type="match status" value="1"/>
</dbReference>
<dbReference type="SUPFAM" id="SSF55447">
    <property type="entry name" value="CO dehydrogenase flavoprotein C-terminal domain-like"/>
    <property type="match status" value="1"/>
</dbReference>
<dbReference type="InterPro" id="IPR051312">
    <property type="entry name" value="Diverse_Substr_Oxidored"/>
</dbReference>
<dbReference type="InterPro" id="IPR016167">
    <property type="entry name" value="FAD-bd_PCMH_sub1"/>
</dbReference>
<dbReference type="PROSITE" id="PS51387">
    <property type="entry name" value="FAD_PCMH"/>
    <property type="match status" value="1"/>
</dbReference>
<protein>
    <submittedName>
        <fullName evidence="5">Putative oxidoreductase with FAD-binding domain</fullName>
    </submittedName>
</protein>
<dbReference type="InterPro" id="IPR002346">
    <property type="entry name" value="Mopterin_DH_FAD-bd"/>
</dbReference>
<dbReference type="InterPro" id="IPR016166">
    <property type="entry name" value="FAD-bd_PCMH"/>
</dbReference>
<dbReference type="EMBL" id="CABL01000015">
    <property type="protein sequence ID" value="CBH75706.1"/>
    <property type="molecule type" value="Genomic_DNA"/>
</dbReference>
<dbReference type="InterPro" id="IPR005107">
    <property type="entry name" value="CO_DH_flav_C"/>
</dbReference>
<dbReference type="AlphaFoldDB" id="E6PGW8"/>
<dbReference type="Gene3D" id="3.30.465.10">
    <property type="match status" value="1"/>
</dbReference>
<dbReference type="SMART" id="SM01092">
    <property type="entry name" value="CO_deh_flav_C"/>
    <property type="match status" value="1"/>
</dbReference>
<sequence length="331" mass="35498">MLRLPAFDFQPARSLEHALALLAEHGNDALLVAGGTDLYANMKLGLFTPRVVIGLRSIAALRRISFDPEQGLRIGALCSLDSVARDPAVALHYPALARAAAMVGTPEIRNMGTIGGNLCLETRCNYYNQSAEWRKALGYCLKRDGDICRVALHSPTCKAINASDTAPVMQAYDATVSLVGPLGERSVAVRDFYRNDGAHASVRRSDEILTEIALPVPASGARSSYRKLRLRNSFDFPLLGVAVAVATDAAGTCTQARVLLNAVGSAPLEVEGAGQLLIGSRFAEATLADAAEEVFRAGKPLENANASLLYRKRMLRVLARRALDEVASPLR</sequence>
<dbReference type="Gene3D" id="3.30.390.50">
    <property type="entry name" value="CO dehydrogenase flavoprotein, C-terminal domain"/>
    <property type="match status" value="1"/>
</dbReference>
<evidence type="ECO:0000256" key="1">
    <source>
        <dbReference type="ARBA" id="ARBA00022630"/>
    </source>
</evidence>
<reference evidence="5" key="1">
    <citation type="submission" date="2009-10" db="EMBL/GenBank/DDBJ databases">
        <title>Diversity of trophic interactions inside an arsenic-rich microbial ecosystem.</title>
        <authorList>
            <person name="Bertin P.N."/>
            <person name="Heinrich-Salmeron A."/>
            <person name="Pelletier E."/>
            <person name="Goulhen-Chollet F."/>
            <person name="Arsene-Ploetze F."/>
            <person name="Gallien S."/>
            <person name="Calteau A."/>
            <person name="Vallenet D."/>
            <person name="Casiot C."/>
            <person name="Chane-Woon-Ming B."/>
            <person name="Giloteaux L."/>
            <person name="Barakat M."/>
            <person name="Bonnefoy V."/>
            <person name="Bruneel O."/>
            <person name="Chandler M."/>
            <person name="Cleiss J."/>
            <person name="Duran R."/>
            <person name="Elbaz-Poulichet F."/>
            <person name="Fonknechten N."/>
            <person name="Lauga B."/>
            <person name="Mornico D."/>
            <person name="Ortet P."/>
            <person name="Schaeffer C."/>
            <person name="Siguier P."/>
            <person name="Alexander Thil Smith A."/>
            <person name="Van Dorsselaer A."/>
            <person name="Weissenbach J."/>
            <person name="Medigue C."/>
            <person name="Le Paslier D."/>
        </authorList>
    </citation>
    <scope>NUCLEOTIDE SEQUENCE</scope>
</reference>
<comment type="caution">
    <text evidence="5">The sequence shown here is derived from an EMBL/GenBank/DDBJ whole genome shotgun (WGS) entry which is preliminary data.</text>
</comment>
<name>E6PGW8_9ZZZZ</name>
<dbReference type="InterPro" id="IPR036318">
    <property type="entry name" value="FAD-bd_PCMH-like_sf"/>
</dbReference>
<dbReference type="InterPro" id="IPR016169">
    <property type="entry name" value="FAD-bd_PCMH_sub2"/>
</dbReference>
<proteinExistence type="predicted"/>
<accession>E6PGW8</accession>
<dbReference type="InterPro" id="IPR036683">
    <property type="entry name" value="CO_DH_flav_C_dom_sf"/>
</dbReference>
<keyword evidence="1" id="KW-0285">Flavoprotein</keyword>
<keyword evidence="3" id="KW-0560">Oxidoreductase</keyword>
<dbReference type="SUPFAM" id="SSF56176">
    <property type="entry name" value="FAD-binding/transporter-associated domain-like"/>
    <property type="match status" value="1"/>
</dbReference>
<dbReference type="GO" id="GO:0071949">
    <property type="term" value="F:FAD binding"/>
    <property type="evidence" value="ECO:0007669"/>
    <property type="project" value="InterPro"/>
</dbReference>
<gene>
    <name evidence="5" type="primary">yagS</name>
    <name evidence="5" type="ORF">CARN1_2460</name>
</gene>